<evidence type="ECO:0000313" key="2">
    <source>
        <dbReference type="EMBL" id="VAV87319.1"/>
    </source>
</evidence>
<dbReference type="EMBL" id="UOEE01000036">
    <property type="protein sequence ID" value="VAV87319.1"/>
    <property type="molecule type" value="Genomic_DNA"/>
</dbReference>
<dbReference type="InterPro" id="IPR037066">
    <property type="entry name" value="Plug_dom_sf"/>
</dbReference>
<proteinExistence type="predicted"/>
<protein>
    <submittedName>
        <fullName evidence="2">TonB-dependent receptor</fullName>
    </submittedName>
</protein>
<feature type="domain" description="TonB-dependent receptor plug" evidence="1">
    <location>
        <begin position="42"/>
        <end position="164"/>
    </location>
</feature>
<keyword evidence="2" id="KW-0675">Receptor</keyword>
<dbReference type="AlphaFoldDB" id="A0A3B0R513"/>
<accession>A0A3B0R513</accession>
<gene>
    <name evidence="2" type="ORF">MNBD_ALPHA06-804</name>
</gene>
<name>A0A3B0R513_9ZZZZ</name>
<dbReference type="PANTHER" id="PTHR47234">
    <property type="match status" value="1"/>
</dbReference>
<sequence>MMVVVCTVALTTGTPAFAQDAEDTYIDEIVTIGSRSTKPRSIRDSPVPVDVISADDLTAMGGTVDLTDNLKNLIPSYTATPATGDTSAFVRPTSLRGTAPDQTLVLVDGKRRHRSSVVQFFAPAAGNGSQGADIGMIPSIALKRVEVLRDGAASQYGSDAIAGVINFVTKDNSEGGTYQFQYGQHYQGEQSYKLGMNQGFSLGDKGFISISAEYSDNEALSRGQQRPDAQALIDAGVQGVGSDAPFGDAPLVQTWGRPETNALRLFVNAGIDINENTSLYARAGYGDTFGRYRFFYRRPGDDDDAAALEALVGLGYTGPLAQRGYTPFLDGNQKDYSLATGIKGDLSNGTVYDFSFSYGRNEMSLFLNNEIN</sequence>
<dbReference type="PANTHER" id="PTHR47234:SF3">
    <property type="entry name" value="SECRETIN_TONB SHORT N-TERMINAL DOMAIN-CONTAINING PROTEIN"/>
    <property type="match status" value="1"/>
</dbReference>
<dbReference type="InterPro" id="IPR039426">
    <property type="entry name" value="TonB-dep_rcpt-like"/>
</dbReference>
<dbReference type="SUPFAM" id="SSF56935">
    <property type="entry name" value="Porins"/>
    <property type="match status" value="1"/>
</dbReference>
<dbReference type="Gene3D" id="2.170.130.10">
    <property type="entry name" value="TonB-dependent receptor, plug domain"/>
    <property type="match status" value="1"/>
</dbReference>
<dbReference type="InterPro" id="IPR012910">
    <property type="entry name" value="Plug_dom"/>
</dbReference>
<reference evidence="2" key="1">
    <citation type="submission" date="2018-06" db="EMBL/GenBank/DDBJ databases">
        <authorList>
            <person name="Zhirakovskaya E."/>
        </authorList>
    </citation>
    <scope>NUCLEOTIDE SEQUENCE</scope>
</reference>
<feature type="non-terminal residue" evidence="2">
    <location>
        <position position="372"/>
    </location>
</feature>
<dbReference type="Pfam" id="PF07715">
    <property type="entry name" value="Plug"/>
    <property type="match status" value="1"/>
</dbReference>
<organism evidence="2">
    <name type="scientific">hydrothermal vent metagenome</name>
    <dbReference type="NCBI Taxonomy" id="652676"/>
    <lineage>
        <taxon>unclassified sequences</taxon>
        <taxon>metagenomes</taxon>
        <taxon>ecological metagenomes</taxon>
    </lineage>
</organism>
<evidence type="ECO:0000259" key="1">
    <source>
        <dbReference type="Pfam" id="PF07715"/>
    </source>
</evidence>
<dbReference type="PROSITE" id="PS52016">
    <property type="entry name" value="TONB_DEPENDENT_REC_3"/>
    <property type="match status" value="1"/>
</dbReference>